<name>A0A0F3PFW4_RICRH</name>
<comment type="caution">
    <text evidence="1">The sequence shown here is derived from an EMBL/GenBank/DDBJ whole genome shotgun (WGS) entry which is preliminary data.</text>
</comment>
<sequence length="42" mass="4615">MCKIGEIAKDVLSLVKGIINLVANVAEIKILRKQYMNGLKVS</sequence>
<evidence type="ECO:0000313" key="2">
    <source>
        <dbReference type="Proteomes" id="UP000033591"/>
    </source>
</evidence>
<protein>
    <submittedName>
        <fullName evidence="1">Uncharacterized protein</fullName>
    </submittedName>
</protein>
<organism evidence="1 2">
    <name type="scientific">Rickettsia rhipicephali str. Ect</name>
    <dbReference type="NCBI Taxonomy" id="1359199"/>
    <lineage>
        <taxon>Bacteria</taxon>
        <taxon>Pseudomonadati</taxon>
        <taxon>Pseudomonadota</taxon>
        <taxon>Alphaproteobacteria</taxon>
        <taxon>Rickettsiales</taxon>
        <taxon>Rickettsiaceae</taxon>
        <taxon>Rickettsieae</taxon>
        <taxon>Rickettsia</taxon>
        <taxon>spotted fever group</taxon>
    </lineage>
</organism>
<accession>A0A0F3PFW4</accession>
<dbReference type="AlphaFoldDB" id="A0A0F3PFW4"/>
<gene>
    <name evidence="1" type="ORF">RMAECT_0502</name>
</gene>
<dbReference type="Proteomes" id="UP000033591">
    <property type="component" value="Unassembled WGS sequence"/>
</dbReference>
<proteinExistence type="predicted"/>
<dbReference type="EMBL" id="LAOC01000001">
    <property type="protein sequence ID" value="KJV78109.1"/>
    <property type="molecule type" value="Genomic_DNA"/>
</dbReference>
<reference evidence="1 2" key="1">
    <citation type="submission" date="2015-01" db="EMBL/GenBank/DDBJ databases">
        <title>Genome Sequencing of Rickettsiales.</title>
        <authorList>
            <person name="Daugherty S.C."/>
            <person name="Su Q."/>
            <person name="Abolude K."/>
            <person name="Beier-Sexton M."/>
            <person name="Carlyon J.A."/>
            <person name="Carter R."/>
            <person name="Day N.P."/>
            <person name="Dumler S.J."/>
            <person name="Dyachenko V."/>
            <person name="Godinez A."/>
            <person name="Kurtti T.J."/>
            <person name="Lichay M."/>
            <person name="Mullins K.E."/>
            <person name="Ott S."/>
            <person name="Pappas-Brown V."/>
            <person name="Paris D.H."/>
            <person name="Patel P."/>
            <person name="Richards A.L."/>
            <person name="Sadzewicz L."/>
            <person name="Sears K."/>
            <person name="Seidman D."/>
            <person name="Sengamalay N."/>
            <person name="Stenos J."/>
            <person name="Tallon L.J."/>
            <person name="Vincent G."/>
            <person name="Fraser C.M."/>
            <person name="Munderloh U."/>
            <person name="Dunning-Hotopp J.C."/>
        </authorList>
    </citation>
    <scope>NUCLEOTIDE SEQUENCE [LARGE SCALE GENOMIC DNA]</scope>
    <source>
        <strain evidence="1 2">Ect</strain>
    </source>
</reference>
<dbReference type="PATRIC" id="fig|1359199.3.peg.491"/>
<evidence type="ECO:0000313" key="1">
    <source>
        <dbReference type="EMBL" id="KJV78109.1"/>
    </source>
</evidence>